<dbReference type="InterPro" id="IPR010285">
    <property type="entry name" value="DNA_helicase_pif1-like_DEAD"/>
</dbReference>
<keyword evidence="1" id="KW-0067">ATP-binding</keyword>
<dbReference type="EMBL" id="FQNC01000042">
    <property type="protein sequence ID" value="SGY38104.1"/>
    <property type="molecule type" value="Genomic_DNA"/>
</dbReference>
<feature type="domain" description="DNA helicase Pif1-like DEAD-box helicase" evidence="2">
    <location>
        <begin position="131"/>
        <end position="180"/>
    </location>
</feature>
<keyword evidence="1" id="KW-0547">Nucleotide-binding</keyword>
<dbReference type="GO" id="GO:0043139">
    <property type="term" value="F:5'-3' DNA helicase activity"/>
    <property type="evidence" value="ECO:0007669"/>
    <property type="project" value="UniProtKB-EC"/>
</dbReference>
<dbReference type="PANTHER" id="PTHR10492:SF57">
    <property type="entry name" value="ATP-DEPENDENT DNA HELICASE"/>
    <property type="match status" value="1"/>
</dbReference>
<dbReference type="GO" id="GO:0005524">
    <property type="term" value="F:ATP binding"/>
    <property type="evidence" value="ECO:0007669"/>
    <property type="project" value="UniProtKB-KW"/>
</dbReference>
<dbReference type="GO" id="GO:0000723">
    <property type="term" value="P:telomere maintenance"/>
    <property type="evidence" value="ECO:0007669"/>
    <property type="project" value="InterPro"/>
</dbReference>
<evidence type="ECO:0000313" key="3">
    <source>
        <dbReference type="EMBL" id="SGY38104.1"/>
    </source>
</evidence>
<dbReference type="Proteomes" id="UP000249464">
    <property type="component" value="Unassembled WGS sequence"/>
</dbReference>
<keyword evidence="1" id="KW-0233">DNA recombination</keyword>
<comment type="cofactor">
    <cofactor evidence="1">
        <name>Mg(2+)</name>
        <dbReference type="ChEBI" id="CHEBI:18420"/>
    </cofactor>
</comment>
<dbReference type="GO" id="GO:0006310">
    <property type="term" value="P:DNA recombination"/>
    <property type="evidence" value="ECO:0007669"/>
    <property type="project" value="UniProtKB-KW"/>
</dbReference>
<dbReference type="GO" id="GO:0016887">
    <property type="term" value="F:ATP hydrolysis activity"/>
    <property type="evidence" value="ECO:0007669"/>
    <property type="project" value="RHEA"/>
</dbReference>
<organism evidence="3 4">
    <name type="scientific">Microbotryum silenes-dioicae</name>
    <dbReference type="NCBI Taxonomy" id="796604"/>
    <lineage>
        <taxon>Eukaryota</taxon>
        <taxon>Fungi</taxon>
        <taxon>Dikarya</taxon>
        <taxon>Basidiomycota</taxon>
        <taxon>Pucciniomycotina</taxon>
        <taxon>Microbotryomycetes</taxon>
        <taxon>Microbotryales</taxon>
        <taxon>Microbotryaceae</taxon>
        <taxon>Microbotryum</taxon>
    </lineage>
</organism>
<sequence length="294" mass="32932">MQHSYEFDSSLQHVFSECQPRVVFLHHRLVTLHALWSRELRLTIPWQILNVLVRWGVHRVGRKSEAMPSRYSTARFGGVTVVLAGDPKQCLPVIPKQNVLGRNGPCSDSVRGNIRSCRCIIGYCGTATAKRQTAHSRFKIPIDIFDDSRCNVPKQEQLAELWDEAPMQHRRCFGTLHVESSKMSRLIRHVYPVPALELDNISIGEKVEYFRERAKLTPKNLQVDHINDMVLDLLPGDAQTFYSADLDAFVAMDVAAVTDCTASTAGGSTSSNGSTACERCDLSKVSRSAKIAHR</sequence>
<evidence type="ECO:0000313" key="4">
    <source>
        <dbReference type="Proteomes" id="UP000249464"/>
    </source>
</evidence>
<gene>
    <name evidence="3" type="primary">BQ5605_C003g01958</name>
    <name evidence="3" type="ORF">BQ5605_C003G01958</name>
</gene>
<dbReference type="EC" id="5.6.2.3" evidence="1"/>
<comment type="catalytic activity">
    <reaction evidence="1">
        <text>ATP + H2O = ADP + phosphate + H(+)</text>
        <dbReference type="Rhea" id="RHEA:13065"/>
        <dbReference type="ChEBI" id="CHEBI:15377"/>
        <dbReference type="ChEBI" id="CHEBI:15378"/>
        <dbReference type="ChEBI" id="CHEBI:30616"/>
        <dbReference type="ChEBI" id="CHEBI:43474"/>
        <dbReference type="ChEBI" id="CHEBI:456216"/>
        <dbReference type="EC" id="5.6.2.3"/>
    </reaction>
</comment>
<accession>A0A2X0M090</accession>
<dbReference type="Pfam" id="PF05970">
    <property type="entry name" value="PIF1"/>
    <property type="match status" value="1"/>
</dbReference>
<protein>
    <recommendedName>
        <fullName evidence="1">ATP-dependent DNA helicase</fullName>
        <ecNumber evidence="1">5.6.2.3</ecNumber>
    </recommendedName>
</protein>
<keyword evidence="1" id="KW-0234">DNA repair</keyword>
<keyword evidence="4" id="KW-1185">Reference proteome</keyword>
<proteinExistence type="inferred from homology"/>
<comment type="similarity">
    <text evidence="1">Belongs to the helicase family.</text>
</comment>
<dbReference type="PANTHER" id="PTHR10492">
    <property type="match status" value="1"/>
</dbReference>
<keyword evidence="1" id="KW-0347">Helicase</keyword>
<dbReference type="AlphaFoldDB" id="A0A2X0M090"/>
<evidence type="ECO:0000256" key="1">
    <source>
        <dbReference type="RuleBase" id="RU363044"/>
    </source>
</evidence>
<keyword evidence="1" id="KW-0378">Hydrolase</keyword>
<keyword evidence="1" id="KW-0227">DNA damage</keyword>
<name>A0A2X0M090_9BASI</name>
<evidence type="ECO:0000259" key="2">
    <source>
        <dbReference type="Pfam" id="PF05970"/>
    </source>
</evidence>
<reference evidence="3 4" key="1">
    <citation type="submission" date="2016-11" db="EMBL/GenBank/DDBJ databases">
        <authorList>
            <person name="Jaros S."/>
            <person name="Januszkiewicz K."/>
            <person name="Wedrychowicz H."/>
        </authorList>
    </citation>
    <scope>NUCLEOTIDE SEQUENCE [LARGE SCALE GENOMIC DNA]</scope>
</reference>
<dbReference type="GO" id="GO:0006281">
    <property type="term" value="P:DNA repair"/>
    <property type="evidence" value="ECO:0007669"/>
    <property type="project" value="UniProtKB-KW"/>
</dbReference>